<dbReference type="GO" id="GO:0070004">
    <property type="term" value="F:cysteine-type exopeptidase activity"/>
    <property type="evidence" value="ECO:0007669"/>
    <property type="project" value="InterPro"/>
</dbReference>
<dbReference type="GO" id="GO:0006508">
    <property type="term" value="P:proteolysis"/>
    <property type="evidence" value="ECO:0007669"/>
    <property type="project" value="InterPro"/>
</dbReference>
<evidence type="ECO:0000256" key="3">
    <source>
        <dbReference type="SAM" id="SignalP"/>
    </source>
</evidence>
<organism evidence="4">
    <name type="scientific">Fibrocapsa japonica</name>
    <dbReference type="NCBI Taxonomy" id="94617"/>
    <lineage>
        <taxon>Eukaryota</taxon>
        <taxon>Sar</taxon>
        <taxon>Stramenopiles</taxon>
        <taxon>Ochrophyta</taxon>
        <taxon>Raphidophyceae</taxon>
        <taxon>Chattonellales</taxon>
        <taxon>Chattonellaceae</taxon>
        <taxon>Fibrocapsa</taxon>
    </lineage>
</organism>
<evidence type="ECO:0008006" key="5">
    <source>
        <dbReference type="Google" id="ProtNLM"/>
    </source>
</evidence>
<evidence type="ECO:0000313" key="4">
    <source>
        <dbReference type="EMBL" id="CAD9861969.1"/>
    </source>
</evidence>
<reference evidence="4" key="1">
    <citation type="submission" date="2021-01" db="EMBL/GenBank/DDBJ databases">
        <authorList>
            <person name="Corre E."/>
            <person name="Pelletier E."/>
            <person name="Niang G."/>
            <person name="Scheremetjew M."/>
            <person name="Finn R."/>
            <person name="Kale V."/>
            <person name="Holt S."/>
            <person name="Cochrane G."/>
            <person name="Meng A."/>
            <person name="Brown T."/>
            <person name="Cohen L."/>
        </authorList>
    </citation>
    <scope>NUCLEOTIDE SEQUENCE</scope>
    <source>
        <strain evidence="4">CCMP1661</strain>
    </source>
</reference>
<dbReference type="PANTHER" id="PTHR12994:SF17">
    <property type="entry name" value="LD30995P"/>
    <property type="match status" value="1"/>
</dbReference>
<dbReference type="GO" id="GO:0016805">
    <property type="term" value="F:dipeptidase activity"/>
    <property type="evidence" value="ECO:0007669"/>
    <property type="project" value="InterPro"/>
</dbReference>
<proteinExistence type="inferred from homology"/>
<keyword evidence="2" id="KW-1133">Transmembrane helix</keyword>
<dbReference type="Pfam" id="PF03577">
    <property type="entry name" value="Peptidase_C69"/>
    <property type="match status" value="1"/>
</dbReference>
<evidence type="ECO:0000256" key="1">
    <source>
        <dbReference type="ARBA" id="ARBA00005705"/>
    </source>
</evidence>
<dbReference type="Gene3D" id="3.60.60.10">
    <property type="entry name" value="Penicillin V Acylase, Chain A"/>
    <property type="match status" value="1"/>
</dbReference>
<dbReference type="EMBL" id="HBHR01009331">
    <property type="protein sequence ID" value="CAD9861969.1"/>
    <property type="molecule type" value="Transcribed_RNA"/>
</dbReference>
<dbReference type="PANTHER" id="PTHR12994">
    <property type="entry name" value="SECERNIN"/>
    <property type="match status" value="1"/>
</dbReference>
<feature type="chain" id="PRO_5031504910" description="Dipeptidase" evidence="3">
    <location>
        <begin position="21"/>
        <end position="706"/>
    </location>
</feature>
<keyword evidence="2" id="KW-0472">Membrane</keyword>
<comment type="similarity">
    <text evidence="1">Belongs to the peptidase C69 family. Secernin subfamily.</text>
</comment>
<feature type="transmembrane region" description="Helical" evidence="2">
    <location>
        <begin position="638"/>
        <end position="659"/>
    </location>
</feature>
<protein>
    <recommendedName>
        <fullName evidence="5">Dipeptidase</fullName>
    </recommendedName>
</protein>
<dbReference type="AlphaFoldDB" id="A0A7S2UZI8"/>
<accession>A0A7S2UZI8</accession>
<keyword evidence="2" id="KW-0812">Transmembrane</keyword>
<feature type="signal peptide" evidence="3">
    <location>
        <begin position="1"/>
        <end position="20"/>
    </location>
</feature>
<name>A0A7S2UZI8_9STRA</name>
<keyword evidence="3" id="KW-0732">Signal</keyword>
<gene>
    <name evidence="4" type="ORF">FJAP1339_LOCUS4494</name>
</gene>
<dbReference type="InterPro" id="IPR005322">
    <property type="entry name" value="Peptidase_C69"/>
</dbReference>
<sequence>MIPHILFIAGLLAFLPNSESCTSIVVGPKASKDGSTMVTHNADCLNCDFRLSKTEAKDWPEGSLRPIWLGREDYPHLLTEERNSVWGKDNLEDLPQKTKFEESRILGWIPQVAHTHGIIEGLYGMMNDKQVAIGESTCGAIYWSKPVHAGGNCLINGESMTLLGLERGSTAREAIQIMGELSEMYGFFGSAWDGGDGMFGEAGEAFGVVDPTEAWMFHIMPDSTLKSAIWVAKRVADEEVAVVANNFVIRDVHPDDPDNYMFSQNLFSEAQLAGCWNPNSDQPVDFTYCFSARPNDIPHWSYSTRRVWRVFQLLKPSLKLSPYTNPIADDYPFSVKPDKLVGADDIKKILRDHYEGTEFDLTKGIEAGPFGNVDRYDQNMSADGSTTKDFIDSGFFERAISIMRTSFSYIAVARSTVPESYAGMMWYCQYAPSATVYHPIYQQVTEIPKRLSIGSLYKYNPESNFWVAAVVGNWVNMWRMYAITDLQIMQKELESQAVSTFASTESTLWTLVGKTFNTPSSATTAAVRQHMTEFSEGRVEAMWDAYTTFFPHLMTKFHDGFRFNVEDQPVEMSVQKLFYPKSWLEATQYKYHKEHDLEMLRAMNASANPTDAGQSFRVTPQSQAQAPPLLHRQVAAPLWAMALVALSVALLSTVAGVYLTRTIRRQRGGYECADEQRYSIQAILQPAPLPTVNTRTQPGGATYSST</sequence>
<evidence type="ECO:0000256" key="2">
    <source>
        <dbReference type="SAM" id="Phobius"/>
    </source>
</evidence>